<gene>
    <name evidence="1" type="ORF">GH714_028482</name>
    <name evidence="2" type="ORF">GH714_028510</name>
</gene>
<evidence type="ECO:0000313" key="1">
    <source>
        <dbReference type="EMBL" id="KAF2301649.1"/>
    </source>
</evidence>
<protein>
    <recommendedName>
        <fullName evidence="4">Transcriptional coactivator Hfi1/Transcriptional adapter 1</fullName>
    </recommendedName>
</protein>
<dbReference type="EMBL" id="JAAGAX010000010">
    <property type="protein sequence ID" value="KAF2301649.1"/>
    <property type="molecule type" value="Genomic_DNA"/>
</dbReference>
<evidence type="ECO:0000313" key="2">
    <source>
        <dbReference type="EMBL" id="KAF2301655.1"/>
    </source>
</evidence>
<dbReference type="Pfam" id="PF12767">
    <property type="entry name" value="SAGA-Tad1"/>
    <property type="match status" value="1"/>
</dbReference>
<dbReference type="Proteomes" id="UP000467840">
    <property type="component" value="Chromosome 4"/>
</dbReference>
<comment type="caution">
    <text evidence="2">The sequence shown here is derived from an EMBL/GenBank/DDBJ whole genome shotgun (WGS) entry which is preliminary data.</text>
</comment>
<keyword evidence="3" id="KW-1185">Reference proteome</keyword>
<dbReference type="GO" id="GO:0003713">
    <property type="term" value="F:transcription coactivator activity"/>
    <property type="evidence" value="ECO:0007669"/>
    <property type="project" value="TreeGrafter"/>
</dbReference>
<dbReference type="AlphaFoldDB" id="A0A6A6LMI1"/>
<dbReference type="EMBL" id="JAAGAX010000010">
    <property type="protein sequence ID" value="KAF2301655.1"/>
    <property type="molecule type" value="Genomic_DNA"/>
</dbReference>
<dbReference type="GO" id="GO:0006357">
    <property type="term" value="P:regulation of transcription by RNA polymerase II"/>
    <property type="evidence" value="ECO:0007669"/>
    <property type="project" value="TreeGrafter"/>
</dbReference>
<proteinExistence type="predicted"/>
<dbReference type="InterPro" id="IPR024738">
    <property type="entry name" value="Hfi1/Tada1"/>
</dbReference>
<sequence length="362" mass="40532">MQRWNQPSRVNLAELKTQIVKKIGVDRTKLYFYYLNKFLNLKLSKVEFNKLCFRILGRENIPLHNQFICSILKNACNAKISPPLNHDKEVPNFTSDGSHIFPNGKADFGSHRSSITEDDIASEDGVPKLVQHHQVLLKKADTEGEVLFHHPTKLLLSQQSTDGLFSVQNKEQSEVSVVEDRKELSAVSSLVAPLGIPFCSVSVGGARKPLLLASNDRCTSPYDIGGLLDSQLLRERMQQIAAAQGLDEVSVDSANLLNQCIDLYLKGLIKSCVELVGARHGCDLMTKNSHRHNSHTKVVNGFLPGHHMQLQNSSRLSDGMQEQRSHFSISLLDFKVAMELNPQQLGEDWPLLLEKITHVIEE</sequence>
<dbReference type="PANTHER" id="PTHR21277">
    <property type="entry name" value="TRANSCRIPTIONAL ADAPTER 1"/>
    <property type="match status" value="1"/>
</dbReference>
<dbReference type="GO" id="GO:0000124">
    <property type="term" value="C:SAGA complex"/>
    <property type="evidence" value="ECO:0007669"/>
    <property type="project" value="TreeGrafter"/>
</dbReference>
<organism evidence="2 3">
    <name type="scientific">Hevea brasiliensis</name>
    <name type="common">Para rubber tree</name>
    <name type="synonym">Siphonia brasiliensis</name>
    <dbReference type="NCBI Taxonomy" id="3981"/>
    <lineage>
        <taxon>Eukaryota</taxon>
        <taxon>Viridiplantae</taxon>
        <taxon>Streptophyta</taxon>
        <taxon>Embryophyta</taxon>
        <taxon>Tracheophyta</taxon>
        <taxon>Spermatophyta</taxon>
        <taxon>Magnoliopsida</taxon>
        <taxon>eudicotyledons</taxon>
        <taxon>Gunneridae</taxon>
        <taxon>Pentapetalae</taxon>
        <taxon>rosids</taxon>
        <taxon>fabids</taxon>
        <taxon>Malpighiales</taxon>
        <taxon>Euphorbiaceae</taxon>
        <taxon>Crotonoideae</taxon>
        <taxon>Micrandreae</taxon>
        <taxon>Hevea</taxon>
    </lineage>
</organism>
<dbReference type="CDD" id="cd22933">
    <property type="entry name" value="HFD_HFI1"/>
    <property type="match status" value="1"/>
</dbReference>
<reference evidence="2 3" key="1">
    <citation type="journal article" date="2020" name="Mol. Plant">
        <title>The Chromosome-Based Rubber Tree Genome Provides New Insights into Spurge Genome Evolution and Rubber Biosynthesis.</title>
        <authorList>
            <person name="Liu J."/>
            <person name="Shi C."/>
            <person name="Shi C.C."/>
            <person name="Li W."/>
            <person name="Zhang Q.J."/>
            <person name="Zhang Y."/>
            <person name="Li K."/>
            <person name="Lu H.F."/>
            <person name="Shi C."/>
            <person name="Zhu S.T."/>
            <person name="Xiao Z.Y."/>
            <person name="Nan H."/>
            <person name="Yue Y."/>
            <person name="Zhu X.G."/>
            <person name="Wu Y."/>
            <person name="Hong X.N."/>
            <person name="Fan G.Y."/>
            <person name="Tong Y."/>
            <person name="Zhang D."/>
            <person name="Mao C.L."/>
            <person name="Liu Y.L."/>
            <person name="Hao S.J."/>
            <person name="Liu W.Q."/>
            <person name="Lv M.Q."/>
            <person name="Zhang H.B."/>
            <person name="Liu Y."/>
            <person name="Hu-Tang G.R."/>
            <person name="Wang J.P."/>
            <person name="Wang J.H."/>
            <person name="Sun Y.H."/>
            <person name="Ni S.B."/>
            <person name="Chen W.B."/>
            <person name="Zhang X.C."/>
            <person name="Jiao Y.N."/>
            <person name="Eichler E.E."/>
            <person name="Li G.H."/>
            <person name="Liu X."/>
            <person name="Gao L.Z."/>
        </authorList>
    </citation>
    <scope>NUCLEOTIDE SEQUENCE [LARGE SCALE GENOMIC DNA]</scope>
    <source>
        <strain evidence="3">cv. GT1</strain>
        <tissue evidence="2">Leaf</tissue>
    </source>
</reference>
<evidence type="ECO:0008006" key="4">
    <source>
        <dbReference type="Google" id="ProtNLM"/>
    </source>
</evidence>
<accession>A0A6A6LMI1</accession>
<name>A0A6A6LMI1_HEVBR</name>
<dbReference type="PANTHER" id="PTHR21277:SF37">
    <property type="entry name" value="TRANSCRIPTIONAL COACTIVATOR HFI1_TRANSCRIPTIONAL ADAPTER 1"/>
    <property type="match status" value="1"/>
</dbReference>
<evidence type="ECO:0000313" key="3">
    <source>
        <dbReference type="Proteomes" id="UP000467840"/>
    </source>
</evidence>